<gene>
    <name evidence="5" type="ORF">PAXRUDRAFT_171445</name>
</gene>
<feature type="non-terminal residue" evidence="5">
    <location>
        <position position="1"/>
    </location>
</feature>
<protein>
    <recommendedName>
        <fullName evidence="4">Alpha-type protein kinase domain-containing protein</fullName>
    </recommendedName>
</protein>
<evidence type="ECO:0000259" key="4">
    <source>
        <dbReference type="PROSITE" id="PS51158"/>
    </source>
</evidence>
<reference evidence="5 6" key="1">
    <citation type="submission" date="2014-04" db="EMBL/GenBank/DDBJ databases">
        <authorList>
            <consortium name="DOE Joint Genome Institute"/>
            <person name="Kuo A."/>
            <person name="Kohler A."/>
            <person name="Jargeat P."/>
            <person name="Nagy L.G."/>
            <person name="Floudas D."/>
            <person name="Copeland A."/>
            <person name="Barry K.W."/>
            <person name="Cichocki N."/>
            <person name="Veneault-Fourrey C."/>
            <person name="LaButti K."/>
            <person name="Lindquist E.A."/>
            <person name="Lipzen A."/>
            <person name="Lundell T."/>
            <person name="Morin E."/>
            <person name="Murat C."/>
            <person name="Sun H."/>
            <person name="Tunlid A."/>
            <person name="Henrissat B."/>
            <person name="Grigoriev I.V."/>
            <person name="Hibbett D.S."/>
            <person name="Martin F."/>
            <person name="Nordberg H.P."/>
            <person name="Cantor M.N."/>
            <person name="Hua S.X."/>
        </authorList>
    </citation>
    <scope>NUCLEOTIDE SEQUENCE [LARGE SCALE GENOMIC DNA]</scope>
    <source>
        <strain evidence="5 6">Ve08.2h10</strain>
    </source>
</reference>
<dbReference type="GO" id="GO:0004674">
    <property type="term" value="F:protein serine/threonine kinase activity"/>
    <property type="evidence" value="ECO:0007669"/>
    <property type="project" value="UniProtKB-KW"/>
</dbReference>
<dbReference type="Proteomes" id="UP000054538">
    <property type="component" value="Unassembled WGS sequence"/>
</dbReference>
<evidence type="ECO:0000256" key="2">
    <source>
        <dbReference type="ARBA" id="ARBA00022679"/>
    </source>
</evidence>
<evidence type="ECO:0000256" key="3">
    <source>
        <dbReference type="ARBA" id="ARBA00022777"/>
    </source>
</evidence>
<keyword evidence="2" id="KW-0808">Transferase</keyword>
<organism evidence="5 6">
    <name type="scientific">Paxillus rubicundulus Ve08.2h10</name>
    <dbReference type="NCBI Taxonomy" id="930991"/>
    <lineage>
        <taxon>Eukaryota</taxon>
        <taxon>Fungi</taxon>
        <taxon>Dikarya</taxon>
        <taxon>Basidiomycota</taxon>
        <taxon>Agaricomycotina</taxon>
        <taxon>Agaricomycetes</taxon>
        <taxon>Agaricomycetidae</taxon>
        <taxon>Boletales</taxon>
        <taxon>Paxilineae</taxon>
        <taxon>Paxillaceae</taxon>
        <taxon>Paxillus</taxon>
    </lineage>
</organism>
<keyword evidence="3" id="KW-0418">Kinase</keyword>
<dbReference type="Gene3D" id="3.20.200.10">
    <property type="entry name" value="MHCK/EF2 kinase"/>
    <property type="match status" value="1"/>
</dbReference>
<dbReference type="GO" id="GO:0005524">
    <property type="term" value="F:ATP binding"/>
    <property type="evidence" value="ECO:0007669"/>
    <property type="project" value="InterPro"/>
</dbReference>
<dbReference type="HOGENOM" id="CLU_145795_0_0_1"/>
<dbReference type="AlphaFoldDB" id="A0A0D0BXA5"/>
<dbReference type="STRING" id="930991.A0A0D0BXA5"/>
<accession>A0A0D0BXA5</accession>
<proteinExistence type="predicted"/>
<evidence type="ECO:0000313" key="6">
    <source>
        <dbReference type="Proteomes" id="UP000054538"/>
    </source>
</evidence>
<name>A0A0D0BXA5_9AGAM</name>
<reference evidence="6" key="2">
    <citation type="submission" date="2015-01" db="EMBL/GenBank/DDBJ databases">
        <title>Evolutionary Origins and Diversification of the Mycorrhizal Mutualists.</title>
        <authorList>
            <consortium name="DOE Joint Genome Institute"/>
            <consortium name="Mycorrhizal Genomics Consortium"/>
            <person name="Kohler A."/>
            <person name="Kuo A."/>
            <person name="Nagy L.G."/>
            <person name="Floudas D."/>
            <person name="Copeland A."/>
            <person name="Barry K.W."/>
            <person name="Cichocki N."/>
            <person name="Veneault-Fourrey C."/>
            <person name="LaButti K."/>
            <person name="Lindquist E.A."/>
            <person name="Lipzen A."/>
            <person name="Lundell T."/>
            <person name="Morin E."/>
            <person name="Murat C."/>
            <person name="Riley R."/>
            <person name="Ohm R."/>
            <person name="Sun H."/>
            <person name="Tunlid A."/>
            <person name="Henrissat B."/>
            <person name="Grigoriev I.V."/>
            <person name="Hibbett D.S."/>
            <person name="Martin F."/>
        </authorList>
    </citation>
    <scope>NUCLEOTIDE SEQUENCE [LARGE SCALE GENOMIC DNA]</scope>
    <source>
        <strain evidence="6">Ve08.2h10</strain>
    </source>
</reference>
<feature type="domain" description="Alpha-type protein kinase" evidence="4">
    <location>
        <begin position="1"/>
        <end position="102"/>
    </location>
</feature>
<dbReference type="InterPro" id="IPR004166">
    <property type="entry name" value="a-kinase_dom"/>
</dbReference>
<keyword evidence="6" id="KW-1185">Reference proteome</keyword>
<dbReference type="OrthoDB" id="301415at2759"/>
<keyword evidence="1" id="KW-0723">Serine/threonine-protein kinase</keyword>
<dbReference type="PROSITE" id="PS51158">
    <property type="entry name" value="ALPHA_KINASE"/>
    <property type="match status" value="1"/>
</dbReference>
<dbReference type="EMBL" id="KN827805">
    <property type="protein sequence ID" value="KIK75867.1"/>
    <property type="molecule type" value="Genomic_DNA"/>
</dbReference>
<evidence type="ECO:0000256" key="1">
    <source>
        <dbReference type="ARBA" id="ARBA00022527"/>
    </source>
</evidence>
<sequence>QFYHNGDLAPLPDPGEPGYEITEFLAFTQHVQYHKTRGQVYISDYQGSICQPKGSQLAYSSKVGEGKNLFSEGNLEIGVKLFEKEHLCNKYCKWPGFHLQQWVE</sequence>
<evidence type="ECO:0000313" key="5">
    <source>
        <dbReference type="EMBL" id="KIK75867.1"/>
    </source>
</evidence>
<dbReference type="InParanoid" id="A0A0D0BXA5"/>